<keyword evidence="1" id="KW-1133">Transmembrane helix</keyword>
<name>A0A420FP75_9BURK</name>
<dbReference type="AlphaFoldDB" id="A0A420FP75"/>
<proteinExistence type="predicted"/>
<dbReference type="Proteomes" id="UP000283709">
    <property type="component" value="Unassembled WGS sequence"/>
</dbReference>
<reference evidence="2 3" key="1">
    <citation type="submission" date="2016-07" db="EMBL/GenBank/DDBJ databases">
        <title>Genome analysis of Burkholderia fungorum ES3-20.</title>
        <authorList>
            <person name="Xu D."/>
            <person name="Yao R."/>
            <person name="Zheng S."/>
        </authorList>
    </citation>
    <scope>NUCLEOTIDE SEQUENCE [LARGE SCALE GENOMIC DNA]</scope>
    <source>
        <strain evidence="2 3">ES3-20</strain>
    </source>
</reference>
<protein>
    <submittedName>
        <fullName evidence="2">Uncharacterized protein</fullName>
    </submittedName>
</protein>
<evidence type="ECO:0000313" key="2">
    <source>
        <dbReference type="EMBL" id="RKF34693.1"/>
    </source>
</evidence>
<accession>A0A420FP75</accession>
<feature type="transmembrane region" description="Helical" evidence="1">
    <location>
        <begin position="20"/>
        <end position="49"/>
    </location>
</feature>
<comment type="caution">
    <text evidence="2">The sequence shown here is derived from an EMBL/GenBank/DDBJ whole genome shotgun (WGS) entry which is preliminary data.</text>
</comment>
<keyword evidence="1" id="KW-0472">Membrane</keyword>
<evidence type="ECO:0000313" key="3">
    <source>
        <dbReference type="Proteomes" id="UP000283709"/>
    </source>
</evidence>
<sequence length="66" mass="7178">MQLHAQVTTFFDTSVRAFLLHSLSLVAGVLAITCGLPVIAAHVLLLCFIRPIATSVQPVSEMCLRR</sequence>
<gene>
    <name evidence="2" type="ORF">BCY88_37435</name>
</gene>
<dbReference type="EMBL" id="MCAS01000046">
    <property type="protein sequence ID" value="RKF34693.1"/>
    <property type="molecule type" value="Genomic_DNA"/>
</dbReference>
<organism evidence="2 3">
    <name type="scientific">Paraburkholderia fungorum</name>
    <dbReference type="NCBI Taxonomy" id="134537"/>
    <lineage>
        <taxon>Bacteria</taxon>
        <taxon>Pseudomonadati</taxon>
        <taxon>Pseudomonadota</taxon>
        <taxon>Betaproteobacteria</taxon>
        <taxon>Burkholderiales</taxon>
        <taxon>Burkholderiaceae</taxon>
        <taxon>Paraburkholderia</taxon>
    </lineage>
</organism>
<keyword evidence="1" id="KW-0812">Transmembrane</keyword>
<evidence type="ECO:0000256" key="1">
    <source>
        <dbReference type="SAM" id="Phobius"/>
    </source>
</evidence>